<evidence type="ECO:0000313" key="7">
    <source>
        <dbReference type="Proteomes" id="UP000392064"/>
    </source>
</evidence>
<keyword evidence="3" id="KW-0812">Transmembrane</keyword>
<name>A0A5Q2ME77_9ACTN</name>
<dbReference type="AlphaFoldDB" id="A0A5Q2ME77"/>
<dbReference type="KEGG" id="aef:GEV26_00360"/>
<proteinExistence type="predicted"/>
<dbReference type="Pfam" id="PF12823">
    <property type="entry name" value="DUF3817"/>
    <property type="match status" value="1"/>
</dbReference>
<dbReference type="PANTHER" id="PTHR40077">
    <property type="entry name" value="MEMBRANE PROTEIN-RELATED"/>
    <property type="match status" value="1"/>
</dbReference>
<evidence type="ECO:0000256" key="2">
    <source>
        <dbReference type="ARBA" id="ARBA00022475"/>
    </source>
</evidence>
<gene>
    <name evidence="6" type="ORF">GEV26_00360</name>
</gene>
<comment type="subcellular location">
    <subcellularLocation>
        <location evidence="1">Cell membrane</location>
        <topology evidence="1">Multi-pass membrane protein</topology>
    </subcellularLocation>
</comment>
<evidence type="ECO:0000256" key="1">
    <source>
        <dbReference type="ARBA" id="ARBA00004651"/>
    </source>
</evidence>
<dbReference type="InterPro" id="IPR023845">
    <property type="entry name" value="DUF3817_TM"/>
</dbReference>
<evidence type="ECO:0000256" key="3">
    <source>
        <dbReference type="ARBA" id="ARBA00022692"/>
    </source>
</evidence>
<keyword evidence="7" id="KW-1185">Reference proteome</keyword>
<dbReference type="GO" id="GO:0005886">
    <property type="term" value="C:plasma membrane"/>
    <property type="evidence" value="ECO:0007669"/>
    <property type="project" value="UniProtKB-SubCell"/>
</dbReference>
<dbReference type="NCBIfam" id="TIGR03954">
    <property type="entry name" value="integ_memb_HG"/>
    <property type="match status" value="1"/>
</dbReference>
<accession>A0A5Q2ME77</accession>
<dbReference type="EMBL" id="CP045737">
    <property type="protein sequence ID" value="QGG39951.1"/>
    <property type="molecule type" value="Genomic_DNA"/>
</dbReference>
<evidence type="ECO:0000256" key="4">
    <source>
        <dbReference type="ARBA" id="ARBA00022989"/>
    </source>
</evidence>
<organism evidence="6 7">
    <name type="scientific">Aeromicrobium yanjiei</name>
    <dbReference type="NCBI Taxonomy" id="2662028"/>
    <lineage>
        <taxon>Bacteria</taxon>
        <taxon>Bacillati</taxon>
        <taxon>Actinomycetota</taxon>
        <taxon>Actinomycetes</taxon>
        <taxon>Propionibacteriales</taxon>
        <taxon>Nocardioidaceae</taxon>
        <taxon>Aeromicrobium</taxon>
    </lineage>
</organism>
<keyword evidence="5" id="KW-0472">Membrane</keyword>
<protein>
    <submittedName>
        <fullName evidence="6">DUF3817 domain-containing protein</fullName>
    </submittedName>
</protein>
<sequence>MDGRAQEPGLRAAVVGLRPVRGVHVVADVERDTGGFTGEGILDVVSGLAKTYRVIAYVVGINLIFVIGAWIGQLTTDDTSWFNRNSDMIGVIDMIHGYLFMALLVLIAVLSRRHRWTPAFTITTMLFATIPLVSFWAEHRATQAIRADRAESTL</sequence>
<keyword evidence="4" id="KW-1133">Transmembrane helix</keyword>
<dbReference type="PANTHER" id="PTHR40077:SF2">
    <property type="entry name" value="MEMBRANE PROTEIN"/>
    <property type="match status" value="1"/>
</dbReference>
<dbReference type="Proteomes" id="UP000392064">
    <property type="component" value="Chromosome"/>
</dbReference>
<evidence type="ECO:0000313" key="6">
    <source>
        <dbReference type="EMBL" id="QGG39951.1"/>
    </source>
</evidence>
<keyword evidence="2" id="KW-1003">Cell membrane</keyword>
<reference evidence="6 7" key="1">
    <citation type="submission" date="2019-11" db="EMBL/GenBank/DDBJ databases">
        <authorList>
            <person name="Li J."/>
        </authorList>
    </citation>
    <scope>NUCLEOTIDE SEQUENCE [LARGE SCALE GENOMIC DNA]</scope>
    <source>
        <strain evidence="6 7">MF47</strain>
    </source>
</reference>
<evidence type="ECO:0000256" key="5">
    <source>
        <dbReference type="ARBA" id="ARBA00023136"/>
    </source>
</evidence>